<evidence type="ECO:0000256" key="1">
    <source>
        <dbReference type="ARBA" id="ARBA00004651"/>
    </source>
</evidence>
<evidence type="ECO:0000256" key="7">
    <source>
        <dbReference type="SAM" id="Phobius"/>
    </source>
</evidence>
<evidence type="ECO:0000256" key="6">
    <source>
        <dbReference type="ARBA" id="ARBA00038076"/>
    </source>
</evidence>
<feature type="transmembrane region" description="Helical" evidence="7">
    <location>
        <begin position="279"/>
        <end position="303"/>
    </location>
</feature>
<sequence length="401" mass="44266">MSELRPIFNALMRGKTGALLLIMQVAVTLAIVSNAAFIINDRLTYLHQETGLQDQNLFRFNLYTFGKQVDIRQQQEVDETLLRNIPGVADAVVINQVPLSGSGDSTSFNLKPSPQQSQSERAAFFMADEHLLNTLGVKLEEGRNFTAADVVYSQYYDKNAAVALVTRQFIDGLFPAGDGLGQTMYLGDIPLKIIGIVAPMKGPWLKDEKPDNVVLIPQVEGVAFKRVLVRTEAGRRDEVMQQVAPVLLASESERVVSNIKGVDELLATYNSQDKLMSNMLLVLICVLLLVTALGISGLALFNVGRRTRQIGTRRALGAKKSDILRYFLLENSLVSISGMILGSILALAMSDVLMRHYSLPRLDNWFILYSLCGIYLMGMLAVYWPALRAAQIAPSIATRNV</sequence>
<keyword evidence="5 7" id="KW-0472">Membrane</keyword>
<keyword evidence="4 7" id="KW-1133">Transmembrane helix</keyword>
<dbReference type="InterPro" id="IPR050250">
    <property type="entry name" value="Macrolide_Exporter_MacB"/>
</dbReference>
<dbReference type="InterPro" id="IPR025857">
    <property type="entry name" value="MacB_PCD"/>
</dbReference>
<organism evidence="10 11">
    <name type="scientific">Bowmanella denitrificans</name>
    <dbReference type="NCBI Taxonomy" id="366582"/>
    <lineage>
        <taxon>Bacteria</taxon>
        <taxon>Pseudomonadati</taxon>
        <taxon>Pseudomonadota</taxon>
        <taxon>Gammaproteobacteria</taxon>
        <taxon>Alteromonadales</taxon>
        <taxon>Alteromonadaceae</taxon>
        <taxon>Bowmanella</taxon>
    </lineage>
</organism>
<protein>
    <submittedName>
        <fullName evidence="10">FtsX-like permease family protein</fullName>
    </submittedName>
</protein>
<feature type="transmembrane region" description="Helical" evidence="7">
    <location>
        <begin position="323"/>
        <end position="346"/>
    </location>
</feature>
<keyword evidence="11" id="KW-1185">Reference proteome</keyword>
<evidence type="ECO:0000313" key="11">
    <source>
        <dbReference type="Proteomes" id="UP001501757"/>
    </source>
</evidence>
<evidence type="ECO:0000256" key="4">
    <source>
        <dbReference type="ARBA" id="ARBA00022989"/>
    </source>
</evidence>
<feature type="transmembrane region" description="Helical" evidence="7">
    <location>
        <begin position="366"/>
        <end position="386"/>
    </location>
</feature>
<keyword evidence="2" id="KW-1003">Cell membrane</keyword>
<feature type="domain" description="MacB-like periplasmic core" evidence="9">
    <location>
        <begin position="55"/>
        <end position="243"/>
    </location>
</feature>
<evidence type="ECO:0000256" key="2">
    <source>
        <dbReference type="ARBA" id="ARBA00022475"/>
    </source>
</evidence>
<gene>
    <name evidence="10" type="ORF">GCM10009092_28790</name>
</gene>
<dbReference type="Pfam" id="PF12704">
    <property type="entry name" value="MacB_PCD"/>
    <property type="match status" value="1"/>
</dbReference>
<keyword evidence="3 7" id="KW-0812">Transmembrane</keyword>
<dbReference type="Proteomes" id="UP001501757">
    <property type="component" value="Unassembled WGS sequence"/>
</dbReference>
<dbReference type="PANTHER" id="PTHR30572:SF4">
    <property type="entry name" value="ABC TRANSPORTER PERMEASE YTRF"/>
    <property type="match status" value="1"/>
</dbReference>
<reference evidence="10 11" key="1">
    <citation type="journal article" date="2019" name="Int. J. Syst. Evol. Microbiol.">
        <title>The Global Catalogue of Microorganisms (GCM) 10K type strain sequencing project: providing services to taxonomists for standard genome sequencing and annotation.</title>
        <authorList>
            <consortium name="The Broad Institute Genomics Platform"/>
            <consortium name="The Broad Institute Genome Sequencing Center for Infectious Disease"/>
            <person name="Wu L."/>
            <person name="Ma J."/>
        </authorList>
    </citation>
    <scope>NUCLEOTIDE SEQUENCE [LARGE SCALE GENOMIC DNA]</scope>
    <source>
        <strain evidence="10 11">JCM 13378</strain>
    </source>
</reference>
<dbReference type="Pfam" id="PF02687">
    <property type="entry name" value="FtsX"/>
    <property type="match status" value="1"/>
</dbReference>
<evidence type="ECO:0000256" key="3">
    <source>
        <dbReference type="ARBA" id="ARBA00022692"/>
    </source>
</evidence>
<dbReference type="RefSeq" id="WP_343845845.1">
    <property type="nucleotide sequence ID" value="NZ_BAAAEI010000015.1"/>
</dbReference>
<accession>A0ABN0XFE8</accession>
<evidence type="ECO:0000259" key="9">
    <source>
        <dbReference type="Pfam" id="PF12704"/>
    </source>
</evidence>
<dbReference type="InterPro" id="IPR003838">
    <property type="entry name" value="ABC3_permease_C"/>
</dbReference>
<comment type="caution">
    <text evidence="10">The sequence shown here is derived from an EMBL/GenBank/DDBJ whole genome shotgun (WGS) entry which is preliminary data.</text>
</comment>
<name>A0ABN0XFE8_9ALTE</name>
<feature type="domain" description="ABC3 transporter permease C-terminal" evidence="8">
    <location>
        <begin position="282"/>
        <end position="393"/>
    </location>
</feature>
<evidence type="ECO:0000256" key="5">
    <source>
        <dbReference type="ARBA" id="ARBA00023136"/>
    </source>
</evidence>
<dbReference type="PANTHER" id="PTHR30572">
    <property type="entry name" value="MEMBRANE COMPONENT OF TRANSPORTER-RELATED"/>
    <property type="match status" value="1"/>
</dbReference>
<dbReference type="EMBL" id="BAAAEI010000015">
    <property type="protein sequence ID" value="GAA0362641.1"/>
    <property type="molecule type" value="Genomic_DNA"/>
</dbReference>
<evidence type="ECO:0000259" key="8">
    <source>
        <dbReference type="Pfam" id="PF02687"/>
    </source>
</evidence>
<proteinExistence type="inferred from homology"/>
<comment type="similarity">
    <text evidence="6">Belongs to the ABC-4 integral membrane protein family.</text>
</comment>
<comment type="subcellular location">
    <subcellularLocation>
        <location evidence="1">Cell membrane</location>
        <topology evidence="1">Multi-pass membrane protein</topology>
    </subcellularLocation>
</comment>
<evidence type="ECO:0000313" key="10">
    <source>
        <dbReference type="EMBL" id="GAA0362641.1"/>
    </source>
</evidence>